<evidence type="ECO:0000259" key="3">
    <source>
        <dbReference type="PROSITE" id="PS50001"/>
    </source>
</evidence>
<gene>
    <name evidence="4" type="ORF">BSL78_26382</name>
</gene>
<dbReference type="OrthoDB" id="67310at2759"/>
<keyword evidence="5" id="KW-1185">Reference proteome</keyword>
<feature type="compositionally biased region" description="Polar residues" evidence="2">
    <location>
        <begin position="34"/>
        <end position="48"/>
    </location>
</feature>
<dbReference type="InterPro" id="IPR000980">
    <property type="entry name" value="SH2"/>
</dbReference>
<proteinExistence type="predicted"/>
<evidence type="ECO:0000256" key="2">
    <source>
        <dbReference type="SAM" id="MobiDB-lite"/>
    </source>
</evidence>
<reference evidence="4 5" key="1">
    <citation type="journal article" date="2017" name="PLoS Biol.">
        <title>The sea cucumber genome provides insights into morphological evolution and visceral regeneration.</title>
        <authorList>
            <person name="Zhang X."/>
            <person name="Sun L."/>
            <person name="Yuan J."/>
            <person name="Sun Y."/>
            <person name="Gao Y."/>
            <person name="Zhang L."/>
            <person name="Li S."/>
            <person name="Dai H."/>
            <person name="Hamel J.F."/>
            <person name="Liu C."/>
            <person name="Yu Y."/>
            <person name="Liu S."/>
            <person name="Lin W."/>
            <person name="Guo K."/>
            <person name="Jin S."/>
            <person name="Xu P."/>
            <person name="Storey K.B."/>
            <person name="Huan P."/>
            <person name="Zhang T."/>
            <person name="Zhou Y."/>
            <person name="Zhang J."/>
            <person name="Lin C."/>
            <person name="Li X."/>
            <person name="Xing L."/>
            <person name="Huo D."/>
            <person name="Sun M."/>
            <person name="Wang L."/>
            <person name="Mercier A."/>
            <person name="Li F."/>
            <person name="Yang H."/>
            <person name="Xiang J."/>
        </authorList>
    </citation>
    <scope>NUCLEOTIDE SEQUENCE [LARGE SCALE GENOMIC DNA]</scope>
    <source>
        <strain evidence="4">Shaxun</strain>
        <tissue evidence="4">Muscle</tissue>
    </source>
</reference>
<organism evidence="4 5">
    <name type="scientific">Stichopus japonicus</name>
    <name type="common">Sea cucumber</name>
    <dbReference type="NCBI Taxonomy" id="307972"/>
    <lineage>
        <taxon>Eukaryota</taxon>
        <taxon>Metazoa</taxon>
        <taxon>Echinodermata</taxon>
        <taxon>Eleutherozoa</taxon>
        <taxon>Echinozoa</taxon>
        <taxon>Holothuroidea</taxon>
        <taxon>Aspidochirotacea</taxon>
        <taxon>Aspidochirotida</taxon>
        <taxon>Stichopodidae</taxon>
        <taxon>Apostichopus</taxon>
    </lineage>
</organism>
<dbReference type="AlphaFoldDB" id="A0A2G8JM55"/>
<keyword evidence="1" id="KW-0727">SH2 domain</keyword>
<evidence type="ECO:0000313" key="5">
    <source>
        <dbReference type="Proteomes" id="UP000230750"/>
    </source>
</evidence>
<feature type="compositionally biased region" description="Basic and acidic residues" evidence="2">
    <location>
        <begin position="19"/>
        <end position="31"/>
    </location>
</feature>
<dbReference type="Proteomes" id="UP000230750">
    <property type="component" value="Unassembled WGS sequence"/>
</dbReference>
<feature type="region of interest" description="Disordered" evidence="2">
    <location>
        <begin position="19"/>
        <end position="48"/>
    </location>
</feature>
<comment type="caution">
    <text evidence="4">The sequence shown here is derived from an EMBL/GenBank/DDBJ whole genome shotgun (WGS) entry which is preliminary data.</text>
</comment>
<evidence type="ECO:0000256" key="1">
    <source>
        <dbReference type="PROSITE-ProRule" id="PRU00191"/>
    </source>
</evidence>
<dbReference type="Gene3D" id="3.30.505.10">
    <property type="entry name" value="SH2 domain"/>
    <property type="match status" value="1"/>
</dbReference>
<sequence length="193" mass="22006">MATSEAGYEIVRTIDEKPPGYSRRIFDDIPKESSPIQNDDSSDETSSVDYAFPVKNKPIEVKSEEALPVTNDVHDMSYPMVKLPSCYCGVISRCDSERILQTQQVGTYLLRVSETRSGYTVSLRTRDRCKHFAVEQMLENGKFVVLGEKPKFQNFNDLVRFYKVHPISPQGDLLKTPLKRQALLDFHNETPDP</sequence>
<accession>A0A2G8JM55</accession>
<dbReference type="SMART" id="SM00252">
    <property type="entry name" value="SH2"/>
    <property type="match status" value="1"/>
</dbReference>
<dbReference type="GO" id="GO:0005737">
    <property type="term" value="C:cytoplasm"/>
    <property type="evidence" value="ECO:0007669"/>
    <property type="project" value="TreeGrafter"/>
</dbReference>
<dbReference type="PANTHER" id="PTHR14388:SF22">
    <property type="entry name" value="SH2 DOMAIN-CONTAINING PROTEIN"/>
    <property type="match status" value="1"/>
</dbReference>
<dbReference type="PANTHER" id="PTHR14388">
    <property type="entry name" value="T CELL-SPECIFIC ADAPTER PROTEIN TSAD"/>
    <property type="match status" value="1"/>
</dbReference>
<dbReference type="Pfam" id="PF00017">
    <property type="entry name" value="SH2"/>
    <property type="match status" value="1"/>
</dbReference>
<dbReference type="PRINTS" id="PR00401">
    <property type="entry name" value="SH2DOMAIN"/>
</dbReference>
<dbReference type="InterPro" id="IPR036860">
    <property type="entry name" value="SH2_dom_sf"/>
</dbReference>
<dbReference type="PROSITE" id="PS50001">
    <property type="entry name" value="SH2"/>
    <property type="match status" value="1"/>
</dbReference>
<dbReference type="SUPFAM" id="SSF55550">
    <property type="entry name" value="SH2 domain"/>
    <property type="match status" value="1"/>
</dbReference>
<dbReference type="EMBL" id="MRZV01001617">
    <property type="protein sequence ID" value="PIK36789.1"/>
    <property type="molecule type" value="Genomic_DNA"/>
</dbReference>
<feature type="domain" description="SH2" evidence="3">
    <location>
        <begin position="86"/>
        <end position="178"/>
    </location>
</feature>
<evidence type="ECO:0000313" key="4">
    <source>
        <dbReference type="EMBL" id="PIK36789.1"/>
    </source>
</evidence>
<name>A0A2G8JM55_STIJA</name>
<protein>
    <recommendedName>
        <fullName evidence="3">SH2 domain-containing protein</fullName>
    </recommendedName>
</protein>